<evidence type="ECO:0000313" key="2">
    <source>
        <dbReference type="Proteomes" id="UP000078286"/>
    </source>
</evidence>
<organism evidence="1 2">
    <name type="scientific">Buttiauxella noackiae ATCC 51607</name>
    <dbReference type="NCBI Taxonomy" id="1354255"/>
    <lineage>
        <taxon>Bacteria</taxon>
        <taxon>Pseudomonadati</taxon>
        <taxon>Pseudomonadota</taxon>
        <taxon>Gammaproteobacteria</taxon>
        <taxon>Enterobacterales</taxon>
        <taxon>Enterobacteriaceae</taxon>
        <taxon>Buttiauxella</taxon>
    </lineage>
</organism>
<comment type="caution">
    <text evidence="1">The sequence shown here is derived from an EMBL/GenBank/DDBJ whole genome shotgun (WGS) entry which is preliminary data.</text>
</comment>
<name>A0A1B7HZH1_9ENTR</name>
<reference evidence="1 2" key="1">
    <citation type="submission" date="2016-04" db="EMBL/GenBank/DDBJ databases">
        <title>ATOL: Assembling a taxonomically balanced genome-scale reconstruction of the evolutionary history of the Enterobacteriaceae.</title>
        <authorList>
            <person name="Plunkett G.III."/>
            <person name="Neeno-Eckwall E.C."/>
            <person name="Glasner J.D."/>
            <person name="Perna N.T."/>
        </authorList>
    </citation>
    <scope>NUCLEOTIDE SEQUENCE [LARGE SCALE GENOMIC DNA]</scope>
    <source>
        <strain evidence="1 2">ATCC 51607</strain>
    </source>
</reference>
<accession>A0A1B7HZH1</accession>
<gene>
    <name evidence="1" type="ORF">M979_0329</name>
</gene>
<dbReference type="RefSeq" id="WP_064553350.1">
    <property type="nucleotide sequence ID" value="NZ_LXEO01000007.1"/>
</dbReference>
<dbReference type="AlphaFoldDB" id="A0A1B7HZH1"/>
<dbReference type="Proteomes" id="UP000078286">
    <property type="component" value="Unassembled WGS sequence"/>
</dbReference>
<dbReference type="PATRIC" id="fig|1354255.3.peg.341"/>
<protein>
    <submittedName>
        <fullName evidence="1">Uncharacterized protein</fullName>
    </submittedName>
</protein>
<evidence type="ECO:0000313" key="1">
    <source>
        <dbReference type="EMBL" id="OAT21100.1"/>
    </source>
</evidence>
<dbReference type="EMBL" id="LXEO01000007">
    <property type="protein sequence ID" value="OAT21100.1"/>
    <property type="molecule type" value="Genomic_DNA"/>
</dbReference>
<keyword evidence="2" id="KW-1185">Reference proteome</keyword>
<sequence length="88" mass="10130">MKQLDFTVEELKTVIMELLRELKNEDPQHLTRTMFAKHLLGERVTEKVLHDAVKSLHREGCIVLADSIMTAKPGYPYPLIESTFHLPS</sequence>
<proteinExistence type="predicted"/>